<dbReference type="RefSeq" id="WP_160131364.1">
    <property type="nucleotide sequence ID" value="NZ_CP019288.1"/>
</dbReference>
<protein>
    <submittedName>
        <fullName evidence="1">Uncharacterized protein</fullName>
    </submittedName>
</protein>
<dbReference type="OrthoDB" id="1443327at2"/>
<name>A0A7L4ZQS8_9FLAO</name>
<keyword evidence="2" id="KW-1185">Reference proteome</keyword>
<sequence length="119" mass="13038">MEVKDILKEIKSNLLGLVGGKFEDLKSESKKDVQDFLNASKVKLERWTLLLAAGHISPEEYKWLVESQKDLVILKGLYAAGVSKIKLGHLKNSILDSVINTAIGLVAKTTDTSTEDANA</sequence>
<dbReference type="Proteomes" id="UP000464657">
    <property type="component" value="Chromosome"/>
</dbReference>
<dbReference type="EMBL" id="CP019288">
    <property type="protein sequence ID" value="QHI38837.1"/>
    <property type="molecule type" value="Genomic_DNA"/>
</dbReference>
<gene>
    <name evidence="1" type="ORF">IMCC3317_42370</name>
</gene>
<accession>A0A7L4ZQS8</accession>
<evidence type="ECO:0000313" key="2">
    <source>
        <dbReference type="Proteomes" id="UP000464657"/>
    </source>
</evidence>
<organism evidence="1 2">
    <name type="scientific">Kordia antarctica</name>
    <dbReference type="NCBI Taxonomy" id="1218801"/>
    <lineage>
        <taxon>Bacteria</taxon>
        <taxon>Pseudomonadati</taxon>
        <taxon>Bacteroidota</taxon>
        <taxon>Flavobacteriia</taxon>
        <taxon>Flavobacteriales</taxon>
        <taxon>Flavobacteriaceae</taxon>
        <taxon>Kordia</taxon>
    </lineage>
</organism>
<dbReference type="AlphaFoldDB" id="A0A7L4ZQS8"/>
<proteinExistence type="predicted"/>
<reference evidence="1 2" key="1">
    <citation type="journal article" date="2013" name="Int. J. Syst. Evol. Microbiol.">
        <title>Kordia antarctica sp. nov., isolated from Antarctic seawater.</title>
        <authorList>
            <person name="Baek K."/>
            <person name="Choi A."/>
            <person name="Kang I."/>
            <person name="Lee K."/>
            <person name="Cho J.C."/>
        </authorList>
    </citation>
    <scope>NUCLEOTIDE SEQUENCE [LARGE SCALE GENOMIC DNA]</scope>
    <source>
        <strain evidence="1 2">IMCC3317</strain>
    </source>
</reference>
<dbReference type="KEGG" id="kan:IMCC3317_42370"/>
<evidence type="ECO:0000313" key="1">
    <source>
        <dbReference type="EMBL" id="QHI38837.1"/>
    </source>
</evidence>